<feature type="region of interest" description="Disordered" evidence="1">
    <location>
        <begin position="975"/>
        <end position="998"/>
    </location>
</feature>
<feature type="domain" description="NB-ARC" evidence="2">
    <location>
        <begin position="167"/>
        <end position="320"/>
    </location>
</feature>
<evidence type="ECO:0000313" key="3">
    <source>
        <dbReference type="EMBL" id="KAK5086728.1"/>
    </source>
</evidence>
<dbReference type="InterPro" id="IPR053137">
    <property type="entry name" value="NLR-like"/>
</dbReference>
<gene>
    <name evidence="3" type="ORF">LTR05_003896</name>
</gene>
<reference evidence="3 4" key="1">
    <citation type="submission" date="2023-08" db="EMBL/GenBank/DDBJ databases">
        <title>Black Yeasts Isolated from many extreme environments.</title>
        <authorList>
            <person name="Coleine C."/>
            <person name="Stajich J.E."/>
            <person name="Selbmann L."/>
        </authorList>
    </citation>
    <scope>NUCLEOTIDE SEQUENCE [LARGE SCALE GENOMIC DNA]</scope>
    <source>
        <strain evidence="3 4">CCFEE 5910</strain>
    </source>
</reference>
<accession>A0AAN7Y6Y5</accession>
<dbReference type="PANTHER" id="PTHR46082">
    <property type="entry name" value="ATP/GTP-BINDING PROTEIN-RELATED"/>
    <property type="match status" value="1"/>
</dbReference>
<dbReference type="Gene3D" id="1.25.40.10">
    <property type="entry name" value="Tetratricopeptide repeat domain"/>
    <property type="match status" value="3"/>
</dbReference>
<sequence>MSGHKFTELIGQDSSSIQAGDRYANNYINSSGPVVLLNNETQTFEQVQQLTQQLRELRAELICPPVANQTPLSHGAGSKDAIEKNLNQELHVYKPEIDVTKANPNVLQSLSAHSDVPTQQISKAAPVFLVPYSRNTRFIDRPAESAALSEYFFVNNLTEGATKGELQRQRRVALYGLGGAGKTQLAIYFAYIYRSYYADHSVFWVHASTEEWLRQSFQSIASECGIDVNQKGASNVFTTVGAWLKKSSGPWLMILDNADDADVLFCKRRRLADMLAECAHGSIIATTRNKRVAEKVTMYGTTIAVNQMSESQSVQLMNSFLATDQQYNRRNSHNYNNIDIKSLAQSLGYLPLALAQAAAYIRENSISPSDYLKMWTTSTENAQTLLNTEFEADGRQYYDTDVPNAVGTTMMLSLDYLRERKPRAGEILVLLSFLHYTNIDPAMLLLPWETISDPSFIEALGDLQAFSLLEKGADNSTYTMHRLLHHVTCRWRTLRLSFEQLRKAVTVALKQLARCSSFRSGKTDRGMSDLQLPHLLRFFQEESRLGIASEALEKVHLMRRVAEHLLYQGRVLESTEMRASILQLTETFSDHLLIEAVRSKCEYAETLEQLHRFKEAQELCQEVVDILESTQSRRQTYINALRIMSRIFAKRGMFDEALLKARAAKEAAIAFLGTTHADTLVMDFNIVEVMRLSAAHAGTNREQLVEAKNVLNGTVTQLSILKGENDPLTILGKQHLVNVLDDLQEFDASVAISEDIVTSKEKSLGSQHLETFQAKLGLALCFMKRSQYLEAERIILKVLDCTAPTVNAHHLGRPKALQMLATIHEKRAQQWRERSKLAELSKDGEPERQSTGKSRAGPGTAVLSPPSKDFDFEKAALDAYTTALRLKIEASLYLEAAPGIEHPYTLEHIIDTSRTCMQLFLTRSGEYSNSIDNAERMQRDVLGVQQDVFGKDHEDTMTTKGLLVVTLYEKLSQEDTKDATTSKSEKSNSTAAQKREVDRNKLVGEAESLALEVYRHRIKRHGKLHRDTLGMQQILAEIMYKQPKAQNAAIKLIYKCHQSSVTAFGDEDEETKNRLEMCLAWKVVNDSLATPSTYTSTWRMLENDYNMRRPVAYNTMKSTAPISAPISSRSRVPDLNEVLNNVSSTPYTGIACPPTPYQTLRVVRGFHPAKD</sequence>
<name>A0AAN7Y6Y5_9EURO</name>
<dbReference type="InterPro" id="IPR027417">
    <property type="entry name" value="P-loop_NTPase"/>
</dbReference>
<feature type="region of interest" description="Disordered" evidence="1">
    <location>
        <begin position="834"/>
        <end position="864"/>
    </location>
</feature>
<keyword evidence="4" id="KW-1185">Reference proteome</keyword>
<dbReference type="EMBL" id="JAVRRJ010000003">
    <property type="protein sequence ID" value="KAK5086728.1"/>
    <property type="molecule type" value="Genomic_DNA"/>
</dbReference>
<feature type="compositionally biased region" description="Basic and acidic residues" evidence="1">
    <location>
        <begin position="975"/>
        <end position="986"/>
    </location>
</feature>
<protein>
    <recommendedName>
        <fullName evidence="2">NB-ARC domain-containing protein</fullName>
    </recommendedName>
</protein>
<dbReference type="GO" id="GO:0043531">
    <property type="term" value="F:ADP binding"/>
    <property type="evidence" value="ECO:0007669"/>
    <property type="project" value="InterPro"/>
</dbReference>
<dbReference type="InterPro" id="IPR011990">
    <property type="entry name" value="TPR-like_helical_dom_sf"/>
</dbReference>
<dbReference type="Proteomes" id="UP001309876">
    <property type="component" value="Unassembled WGS sequence"/>
</dbReference>
<feature type="compositionally biased region" description="Basic and acidic residues" evidence="1">
    <location>
        <begin position="834"/>
        <end position="850"/>
    </location>
</feature>
<dbReference type="SUPFAM" id="SSF52540">
    <property type="entry name" value="P-loop containing nucleoside triphosphate hydrolases"/>
    <property type="match status" value="1"/>
</dbReference>
<organism evidence="3 4">
    <name type="scientific">Lithohypha guttulata</name>
    <dbReference type="NCBI Taxonomy" id="1690604"/>
    <lineage>
        <taxon>Eukaryota</taxon>
        <taxon>Fungi</taxon>
        <taxon>Dikarya</taxon>
        <taxon>Ascomycota</taxon>
        <taxon>Pezizomycotina</taxon>
        <taxon>Eurotiomycetes</taxon>
        <taxon>Chaetothyriomycetidae</taxon>
        <taxon>Chaetothyriales</taxon>
        <taxon>Trichomeriaceae</taxon>
        <taxon>Lithohypha</taxon>
    </lineage>
</organism>
<evidence type="ECO:0000256" key="1">
    <source>
        <dbReference type="SAM" id="MobiDB-lite"/>
    </source>
</evidence>
<dbReference type="InterPro" id="IPR002182">
    <property type="entry name" value="NB-ARC"/>
</dbReference>
<evidence type="ECO:0000313" key="4">
    <source>
        <dbReference type="Proteomes" id="UP001309876"/>
    </source>
</evidence>
<dbReference type="AlphaFoldDB" id="A0AAN7Y6Y5"/>
<comment type="caution">
    <text evidence="3">The sequence shown here is derived from an EMBL/GenBank/DDBJ whole genome shotgun (WGS) entry which is preliminary data.</text>
</comment>
<dbReference type="Pfam" id="PF00931">
    <property type="entry name" value="NB-ARC"/>
    <property type="match status" value="1"/>
</dbReference>
<evidence type="ECO:0000259" key="2">
    <source>
        <dbReference type="Pfam" id="PF00931"/>
    </source>
</evidence>
<dbReference type="SUPFAM" id="SSF48452">
    <property type="entry name" value="TPR-like"/>
    <property type="match status" value="1"/>
</dbReference>
<dbReference type="Gene3D" id="3.40.50.300">
    <property type="entry name" value="P-loop containing nucleotide triphosphate hydrolases"/>
    <property type="match status" value="1"/>
</dbReference>
<dbReference type="PANTHER" id="PTHR46082:SF6">
    <property type="entry name" value="AAA+ ATPASE DOMAIN-CONTAINING PROTEIN-RELATED"/>
    <property type="match status" value="1"/>
</dbReference>
<proteinExistence type="predicted"/>